<organism evidence="3">
    <name type="scientific">marine metagenome</name>
    <dbReference type="NCBI Taxonomy" id="408172"/>
    <lineage>
        <taxon>unclassified sequences</taxon>
        <taxon>metagenomes</taxon>
        <taxon>ecological metagenomes</taxon>
    </lineage>
</organism>
<evidence type="ECO:0000256" key="2">
    <source>
        <dbReference type="SAM" id="MobiDB-lite"/>
    </source>
</evidence>
<dbReference type="GO" id="GO:0009295">
    <property type="term" value="C:nucleoid"/>
    <property type="evidence" value="ECO:0007669"/>
    <property type="project" value="TreeGrafter"/>
</dbReference>
<dbReference type="PANTHER" id="PTHR10302">
    <property type="entry name" value="SINGLE-STRANDED DNA-BINDING PROTEIN"/>
    <property type="match status" value="1"/>
</dbReference>
<dbReference type="NCBIfam" id="TIGR00621">
    <property type="entry name" value="ssb"/>
    <property type="match status" value="1"/>
</dbReference>
<gene>
    <name evidence="3" type="ORF">METZ01_LOCUS158412</name>
</gene>
<feature type="region of interest" description="Disordered" evidence="2">
    <location>
        <begin position="112"/>
        <end position="146"/>
    </location>
</feature>
<accession>A0A382AVT9</accession>
<evidence type="ECO:0000256" key="1">
    <source>
        <dbReference type="ARBA" id="ARBA00023125"/>
    </source>
</evidence>
<dbReference type="SUPFAM" id="SSF50249">
    <property type="entry name" value="Nucleic acid-binding proteins"/>
    <property type="match status" value="1"/>
</dbReference>
<dbReference type="PANTHER" id="PTHR10302:SF27">
    <property type="entry name" value="SINGLE-STRANDED DNA-BINDING PROTEIN"/>
    <property type="match status" value="1"/>
</dbReference>
<keyword evidence="1" id="KW-0238">DNA-binding</keyword>
<protein>
    <recommendedName>
        <fullName evidence="4">Single-stranded DNA-binding protein</fullName>
    </recommendedName>
</protein>
<dbReference type="CDD" id="cd04496">
    <property type="entry name" value="SSB_OBF"/>
    <property type="match status" value="1"/>
</dbReference>
<proteinExistence type="inferred from homology"/>
<dbReference type="AlphaFoldDB" id="A0A382AVT9"/>
<dbReference type="InterPro" id="IPR011344">
    <property type="entry name" value="ssDNA-bd"/>
</dbReference>
<dbReference type="HAMAP" id="MF_00984">
    <property type="entry name" value="SSB"/>
    <property type="match status" value="1"/>
</dbReference>
<evidence type="ECO:0000313" key="3">
    <source>
        <dbReference type="EMBL" id="SVB05558.1"/>
    </source>
</evidence>
<dbReference type="EMBL" id="UINC01027031">
    <property type="protein sequence ID" value="SVB05558.1"/>
    <property type="molecule type" value="Genomic_DNA"/>
</dbReference>
<dbReference type="InterPro" id="IPR012340">
    <property type="entry name" value="NA-bd_OB-fold"/>
</dbReference>
<dbReference type="Pfam" id="PF00436">
    <property type="entry name" value="SSB"/>
    <property type="match status" value="1"/>
</dbReference>
<dbReference type="GO" id="GO:0006260">
    <property type="term" value="P:DNA replication"/>
    <property type="evidence" value="ECO:0007669"/>
    <property type="project" value="InterPro"/>
</dbReference>
<dbReference type="InterPro" id="IPR000424">
    <property type="entry name" value="Primosome_PriB/ssb"/>
</dbReference>
<evidence type="ECO:0008006" key="4">
    <source>
        <dbReference type="Google" id="ProtNLM"/>
    </source>
</evidence>
<reference evidence="3" key="1">
    <citation type="submission" date="2018-05" db="EMBL/GenBank/DDBJ databases">
        <authorList>
            <person name="Lanie J.A."/>
            <person name="Ng W.-L."/>
            <person name="Kazmierczak K.M."/>
            <person name="Andrzejewski T.M."/>
            <person name="Davidsen T.M."/>
            <person name="Wayne K.J."/>
            <person name="Tettelin H."/>
            <person name="Glass J.I."/>
            <person name="Rusch D."/>
            <person name="Podicherti R."/>
            <person name="Tsui H.-C.T."/>
            <person name="Winkler M.E."/>
        </authorList>
    </citation>
    <scope>NUCLEOTIDE SEQUENCE</scope>
</reference>
<name>A0A382AVT9_9ZZZZ</name>
<dbReference type="Gene3D" id="2.40.50.140">
    <property type="entry name" value="Nucleic acid-binding proteins"/>
    <property type="match status" value="1"/>
</dbReference>
<dbReference type="PROSITE" id="PS50935">
    <property type="entry name" value="SSB"/>
    <property type="match status" value="1"/>
</dbReference>
<sequence>MGFDNTVTVVGNVTRDPELRFTPNGAAVVNFGLAWNRKGQNDEEIVSFFDITCWRNLAENVAESITKGSRVIVYGRLDQRSWENDDGDRRSKVEIVADDVAPSLKWATAEITRNEFRGGGDGAAPAKPSGGGGRAAPTPQTDEEPF</sequence>
<dbReference type="GO" id="GO:0003697">
    <property type="term" value="F:single-stranded DNA binding"/>
    <property type="evidence" value="ECO:0007669"/>
    <property type="project" value="InterPro"/>
</dbReference>